<dbReference type="PROSITE" id="PS01143">
    <property type="entry name" value="RIBOSOMAL_L31"/>
    <property type="match status" value="1"/>
</dbReference>
<keyword evidence="4 9" id="KW-0699">rRNA-binding</keyword>
<dbReference type="HAMAP" id="MF_00501">
    <property type="entry name" value="Ribosomal_bL31_1"/>
    <property type="match status" value="1"/>
</dbReference>
<dbReference type="PATRIC" id="fig|1177755.3.peg.1589"/>
<dbReference type="PANTHER" id="PTHR33280:SF6">
    <property type="entry name" value="LARGE RIBOSOMAL SUBUNIT PROTEIN BL31A"/>
    <property type="match status" value="1"/>
</dbReference>
<dbReference type="OrthoDB" id="9803251at2"/>
<evidence type="ECO:0000256" key="1">
    <source>
        <dbReference type="ARBA" id="ARBA00003795"/>
    </source>
</evidence>
<name>A0A1E2RZM1_9HYPH</name>
<comment type="caution">
    <text evidence="10">The sequence shown here is derived from an EMBL/GenBank/DDBJ whole genome shotgun (WGS) entry which is preliminary data.</text>
</comment>
<dbReference type="GO" id="GO:0003735">
    <property type="term" value="F:structural constituent of ribosome"/>
    <property type="evidence" value="ECO:0007669"/>
    <property type="project" value="InterPro"/>
</dbReference>
<reference evidence="10 11" key="1">
    <citation type="submission" date="2016-07" db="EMBL/GenBank/DDBJ databases">
        <title>Draft genome sequence of Methyloligella halotolerans C2T (VKM B-2706T=CCUG 61687T=DSM 25045T), a halotolerant polyhydroxybutyrate accumulating methylotroph.</title>
        <authorList>
            <person name="Vasilenko O.V."/>
            <person name="Doronina N.V."/>
            <person name="Poroshina M.N."/>
            <person name="Tarlachkov S.V."/>
            <person name="Trotsenko Y.A."/>
        </authorList>
    </citation>
    <scope>NUCLEOTIDE SEQUENCE [LARGE SCALE GENOMIC DNA]</scope>
    <source>
        <strain evidence="10 11">VKM B-2706</strain>
    </source>
</reference>
<comment type="similarity">
    <text evidence="2 9">Belongs to the bacterial ribosomal protein bL31 family. Type A subfamily.</text>
</comment>
<dbReference type="Gene3D" id="4.10.830.30">
    <property type="entry name" value="Ribosomal protein L31"/>
    <property type="match status" value="1"/>
</dbReference>
<proteinExistence type="inferred from homology"/>
<dbReference type="InterPro" id="IPR027491">
    <property type="entry name" value="Ribosomal_bL31_A"/>
</dbReference>
<evidence type="ECO:0000256" key="6">
    <source>
        <dbReference type="ARBA" id="ARBA00022980"/>
    </source>
</evidence>
<dbReference type="PRINTS" id="PR01249">
    <property type="entry name" value="RIBOSOMALL31"/>
</dbReference>
<dbReference type="GO" id="GO:0019843">
    <property type="term" value="F:rRNA binding"/>
    <property type="evidence" value="ECO:0007669"/>
    <property type="project" value="UniProtKB-KW"/>
</dbReference>
<dbReference type="SUPFAM" id="SSF143800">
    <property type="entry name" value="L28p-like"/>
    <property type="match status" value="1"/>
</dbReference>
<comment type="caution">
    <text evidence="9">Lacks conserved residue(s) required for the propagation of feature annotation.</text>
</comment>
<keyword evidence="11" id="KW-1185">Reference proteome</keyword>
<organism evidence="10 11">
    <name type="scientific">Methyloligella halotolerans</name>
    <dbReference type="NCBI Taxonomy" id="1177755"/>
    <lineage>
        <taxon>Bacteria</taxon>
        <taxon>Pseudomonadati</taxon>
        <taxon>Pseudomonadota</taxon>
        <taxon>Alphaproteobacteria</taxon>
        <taxon>Hyphomicrobiales</taxon>
        <taxon>Hyphomicrobiaceae</taxon>
        <taxon>Methyloligella</taxon>
    </lineage>
</organism>
<evidence type="ECO:0000256" key="9">
    <source>
        <dbReference type="HAMAP-Rule" id="MF_00501"/>
    </source>
</evidence>
<comment type="subunit">
    <text evidence="3 9">Part of the 50S ribosomal subunit.</text>
</comment>
<dbReference type="AlphaFoldDB" id="A0A1E2RZM1"/>
<dbReference type="RefSeq" id="WP_069094890.1">
    <property type="nucleotide sequence ID" value="NZ_MASI01000003.1"/>
</dbReference>
<evidence type="ECO:0000256" key="8">
    <source>
        <dbReference type="ARBA" id="ARBA00035687"/>
    </source>
</evidence>
<dbReference type="NCBIfam" id="TIGR00105">
    <property type="entry name" value="L31"/>
    <property type="match status" value="1"/>
</dbReference>
<sequence>MKKDIHPEYHAINVVMTDGTEFTTYSTFGAEGETMKLDIDPKTHPAWTGGSHHLMDRGGRVSRFKQKFEGFIK</sequence>
<dbReference type="PANTHER" id="PTHR33280">
    <property type="entry name" value="50S RIBOSOMAL PROTEIN L31, CHLOROPLASTIC"/>
    <property type="match status" value="1"/>
</dbReference>
<keyword evidence="5 9" id="KW-0694">RNA-binding</keyword>
<dbReference type="Pfam" id="PF01197">
    <property type="entry name" value="Ribosomal_L31"/>
    <property type="match status" value="1"/>
</dbReference>
<gene>
    <name evidence="9" type="primary">rpmE</name>
    <name evidence="10" type="ORF">A7A08_01582</name>
</gene>
<dbReference type="STRING" id="1177755.A7A08_01582"/>
<evidence type="ECO:0000256" key="4">
    <source>
        <dbReference type="ARBA" id="ARBA00022730"/>
    </source>
</evidence>
<comment type="function">
    <text evidence="1 9">Binds the 23S rRNA.</text>
</comment>
<keyword evidence="6 9" id="KW-0689">Ribosomal protein</keyword>
<dbReference type="InterPro" id="IPR042105">
    <property type="entry name" value="Ribosomal_bL31_sf"/>
</dbReference>
<evidence type="ECO:0000256" key="3">
    <source>
        <dbReference type="ARBA" id="ARBA00011838"/>
    </source>
</evidence>
<evidence type="ECO:0000256" key="5">
    <source>
        <dbReference type="ARBA" id="ARBA00022884"/>
    </source>
</evidence>
<dbReference type="InterPro" id="IPR002150">
    <property type="entry name" value="Ribosomal_bL31"/>
</dbReference>
<accession>A0A1E2RZM1</accession>
<dbReference type="Proteomes" id="UP000095087">
    <property type="component" value="Unassembled WGS sequence"/>
</dbReference>
<dbReference type="GO" id="GO:0006412">
    <property type="term" value="P:translation"/>
    <property type="evidence" value="ECO:0007669"/>
    <property type="project" value="UniProtKB-UniRule"/>
</dbReference>
<evidence type="ECO:0000313" key="10">
    <source>
        <dbReference type="EMBL" id="ODA67548.1"/>
    </source>
</evidence>
<evidence type="ECO:0000256" key="7">
    <source>
        <dbReference type="ARBA" id="ARBA00023274"/>
    </source>
</evidence>
<dbReference type="GO" id="GO:1990904">
    <property type="term" value="C:ribonucleoprotein complex"/>
    <property type="evidence" value="ECO:0007669"/>
    <property type="project" value="UniProtKB-KW"/>
</dbReference>
<dbReference type="InterPro" id="IPR034704">
    <property type="entry name" value="Ribosomal_bL28/bL31-like_sf"/>
</dbReference>
<dbReference type="EMBL" id="MASI01000003">
    <property type="protein sequence ID" value="ODA67548.1"/>
    <property type="molecule type" value="Genomic_DNA"/>
</dbReference>
<evidence type="ECO:0000313" key="11">
    <source>
        <dbReference type="Proteomes" id="UP000095087"/>
    </source>
</evidence>
<dbReference type="GO" id="GO:0005840">
    <property type="term" value="C:ribosome"/>
    <property type="evidence" value="ECO:0007669"/>
    <property type="project" value="UniProtKB-KW"/>
</dbReference>
<protein>
    <recommendedName>
        <fullName evidence="8 9">Large ribosomal subunit protein bL31</fullName>
    </recommendedName>
</protein>
<evidence type="ECO:0000256" key="2">
    <source>
        <dbReference type="ARBA" id="ARBA00009296"/>
    </source>
</evidence>
<keyword evidence="7 9" id="KW-0687">Ribonucleoprotein</keyword>
<dbReference type="NCBIfam" id="NF001809">
    <property type="entry name" value="PRK00528.1"/>
    <property type="match status" value="1"/>
</dbReference>